<dbReference type="CTD" id="123"/>
<keyword evidence="6" id="KW-1185">Reference proteome</keyword>
<dbReference type="GO" id="GO:0005811">
    <property type="term" value="C:lipid droplet"/>
    <property type="evidence" value="ECO:0007669"/>
    <property type="project" value="UniProtKB-SubCell"/>
</dbReference>
<evidence type="ECO:0000313" key="6">
    <source>
        <dbReference type="Proteomes" id="UP000515152"/>
    </source>
</evidence>
<dbReference type="Proteomes" id="UP000515152">
    <property type="component" value="Chromosome 18"/>
</dbReference>
<keyword evidence="3" id="KW-0551">Lipid droplet</keyword>
<dbReference type="RefSeq" id="XP_031440577.1">
    <property type="nucleotide sequence ID" value="XM_031584717.2"/>
</dbReference>
<dbReference type="Gene3D" id="3.30.720.170">
    <property type="entry name" value="Perilipin, alpha-beta domain"/>
    <property type="match status" value="1"/>
</dbReference>
<feature type="region of interest" description="Disordered" evidence="5">
    <location>
        <begin position="401"/>
        <end position="430"/>
    </location>
</feature>
<name>A0A6P8GYK4_CLUHA</name>
<dbReference type="PANTHER" id="PTHR14024">
    <property type="entry name" value="PERILIPIN"/>
    <property type="match status" value="1"/>
</dbReference>
<dbReference type="GO" id="GO:0005829">
    <property type="term" value="C:cytosol"/>
    <property type="evidence" value="ECO:0007669"/>
    <property type="project" value="TreeGrafter"/>
</dbReference>
<dbReference type="AlphaFoldDB" id="A0A6P8GYK4"/>
<comment type="similarity">
    <text evidence="2 4">Belongs to the perilipin family.</text>
</comment>
<dbReference type="GO" id="GO:0010890">
    <property type="term" value="P:positive regulation of triglyceride storage"/>
    <property type="evidence" value="ECO:0007669"/>
    <property type="project" value="TreeGrafter"/>
</dbReference>
<dbReference type="Gene3D" id="1.20.120.340">
    <property type="entry name" value="Flagellar protein FliS"/>
    <property type="match status" value="1"/>
</dbReference>
<evidence type="ECO:0000256" key="5">
    <source>
        <dbReference type="SAM" id="MobiDB-lite"/>
    </source>
</evidence>
<gene>
    <name evidence="7" type="primary">plin2</name>
</gene>
<evidence type="ECO:0000256" key="4">
    <source>
        <dbReference type="PIRNR" id="PIRNR036881"/>
    </source>
</evidence>
<comment type="subcellular location">
    <subcellularLocation>
        <location evidence="1">Lipid droplet</location>
    </subcellularLocation>
</comment>
<organism evidence="6 7">
    <name type="scientific">Clupea harengus</name>
    <name type="common">Atlantic herring</name>
    <dbReference type="NCBI Taxonomy" id="7950"/>
    <lineage>
        <taxon>Eukaryota</taxon>
        <taxon>Metazoa</taxon>
        <taxon>Chordata</taxon>
        <taxon>Craniata</taxon>
        <taxon>Vertebrata</taxon>
        <taxon>Euteleostomi</taxon>
        <taxon>Actinopterygii</taxon>
        <taxon>Neopterygii</taxon>
        <taxon>Teleostei</taxon>
        <taxon>Clupei</taxon>
        <taxon>Clupeiformes</taxon>
        <taxon>Clupeoidei</taxon>
        <taxon>Clupeidae</taxon>
        <taxon>Clupea</taxon>
    </lineage>
</organism>
<dbReference type="GO" id="GO:0019915">
    <property type="term" value="P:lipid storage"/>
    <property type="evidence" value="ECO:0007669"/>
    <property type="project" value="TreeGrafter"/>
</dbReference>
<dbReference type="InterPro" id="IPR004279">
    <property type="entry name" value="Perilipin"/>
</dbReference>
<dbReference type="GeneID" id="105904748"/>
<dbReference type="OrthoDB" id="376826at2759"/>
<evidence type="ECO:0000256" key="1">
    <source>
        <dbReference type="ARBA" id="ARBA00004502"/>
    </source>
</evidence>
<protein>
    <recommendedName>
        <fullName evidence="4">Perilipin</fullName>
    </recommendedName>
</protein>
<sequence length="430" mass="46708">MLSLISRSNIIDMASVAIINDQNVVSRLTSLPLVSSTYDIMSKVYLQTKDQNTYLKTVLDVAELGVKTVTLVAMNSALPIIDILDPKLSITNDLACKGLDRIEKNLPILQQPSQQIVSTAKDAFSGAKESVTNAVTGMVGRVQGGVELTRAAVSGGVSTVTESRVVQLVSSGVDSVLTTSEGLVEQYLPSTNQEIDSSKAVECSEDGEEASSYYVRLGTLSVKLRQRAYQRAVAKVHEARQQSQESITHLNRTMDVIEYARKNIDGAHHKIQEKLSSIKEWRSNGHTPQECDAASVESRTLALARGLSHQLQTTCQGLVSGLQGLPQHVQDQALTITNLASEVCRSLSKAVALGDLSDGVLSSSRAQLHRLRETLDTTMDYLVNNTPLNWLVPDLTFSDLSSEPDMSSVQETETPSHSPRNMSSQDLAQK</sequence>
<accession>A0A6P8GYK4</accession>
<evidence type="ECO:0000313" key="7">
    <source>
        <dbReference type="RefSeq" id="XP_031440577.1"/>
    </source>
</evidence>
<dbReference type="Pfam" id="PF03036">
    <property type="entry name" value="Perilipin"/>
    <property type="match status" value="1"/>
</dbReference>
<proteinExistence type="inferred from homology"/>
<dbReference type="PANTHER" id="PTHR14024:SF25">
    <property type="entry name" value="PERILIPIN-2"/>
    <property type="match status" value="1"/>
</dbReference>
<evidence type="ECO:0000256" key="3">
    <source>
        <dbReference type="ARBA" id="ARBA00022677"/>
    </source>
</evidence>
<reference evidence="7" key="1">
    <citation type="submission" date="2025-08" db="UniProtKB">
        <authorList>
            <consortium name="RefSeq"/>
        </authorList>
    </citation>
    <scope>IDENTIFICATION</scope>
</reference>
<evidence type="ECO:0000256" key="2">
    <source>
        <dbReference type="ARBA" id="ARBA00006311"/>
    </source>
</evidence>
<dbReference type="SUPFAM" id="SSF109775">
    <property type="entry name" value="Mannose-6-phosphate receptor binding protein 1 (Tip47), C-terminal domain"/>
    <property type="match status" value="1"/>
</dbReference>
<dbReference type="PIRSF" id="PIRSF036881">
    <property type="entry name" value="PAT"/>
    <property type="match status" value="1"/>
</dbReference>